<comment type="caution">
    <text evidence="2">The sequence shown here is derived from an EMBL/GenBank/DDBJ whole genome shotgun (WGS) entry which is preliminary data.</text>
</comment>
<dbReference type="AlphaFoldDB" id="A0A834XCR0"/>
<keyword evidence="3" id="KW-1185">Reference proteome</keyword>
<reference evidence="2" key="1">
    <citation type="submission" date="2020-09" db="EMBL/GenBank/DDBJ databases">
        <title>Genome-Enabled Discovery of Anthraquinone Biosynthesis in Senna tora.</title>
        <authorList>
            <person name="Kang S.-H."/>
            <person name="Pandey R.P."/>
            <person name="Lee C.-M."/>
            <person name="Sim J.-S."/>
            <person name="Jeong J.-T."/>
            <person name="Choi B.-S."/>
            <person name="Jung M."/>
            <person name="Ginzburg D."/>
            <person name="Zhao K."/>
            <person name="Won S.Y."/>
            <person name="Oh T.-J."/>
            <person name="Yu Y."/>
            <person name="Kim N.-H."/>
            <person name="Lee O.R."/>
            <person name="Lee T.-H."/>
            <person name="Bashyal P."/>
            <person name="Kim T.-S."/>
            <person name="Lee W.-H."/>
            <person name="Kawkins C."/>
            <person name="Kim C.-K."/>
            <person name="Kim J.S."/>
            <person name="Ahn B.O."/>
            <person name="Rhee S.Y."/>
            <person name="Sohng J.K."/>
        </authorList>
    </citation>
    <scope>NUCLEOTIDE SEQUENCE</scope>
    <source>
        <tissue evidence="2">Leaf</tissue>
    </source>
</reference>
<gene>
    <name evidence="2" type="ORF">G2W53_004373</name>
</gene>
<evidence type="ECO:0000313" key="3">
    <source>
        <dbReference type="Proteomes" id="UP000634136"/>
    </source>
</evidence>
<evidence type="ECO:0000313" key="2">
    <source>
        <dbReference type="EMBL" id="KAF7842075.1"/>
    </source>
</evidence>
<evidence type="ECO:0000256" key="1">
    <source>
        <dbReference type="SAM" id="MobiDB-lite"/>
    </source>
</evidence>
<name>A0A834XCR0_9FABA</name>
<dbReference type="EMBL" id="JAAIUW010000002">
    <property type="protein sequence ID" value="KAF7842075.1"/>
    <property type="molecule type" value="Genomic_DNA"/>
</dbReference>
<protein>
    <submittedName>
        <fullName evidence="2">Uncharacterized protein</fullName>
    </submittedName>
</protein>
<organism evidence="2 3">
    <name type="scientific">Senna tora</name>
    <dbReference type="NCBI Taxonomy" id="362788"/>
    <lineage>
        <taxon>Eukaryota</taxon>
        <taxon>Viridiplantae</taxon>
        <taxon>Streptophyta</taxon>
        <taxon>Embryophyta</taxon>
        <taxon>Tracheophyta</taxon>
        <taxon>Spermatophyta</taxon>
        <taxon>Magnoliopsida</taxon>
        <taxon>eudicotyledons</taxon>
        <taxon>Gunneridae</taxon>
        <taxon>Pentapetalae</taxon>
        <taxon>rosids</taxon>
        <taxon>fabids</taxon>
        <taxon>Fabales</taxon>
        <taxon>Fabaceae</taxon>
        <taxon>Caesalpinioideae</taxon>
        <taxon>Cassia clade</taxon>
        <taxon>Senna</taxon>
    </lineage>
</organism>
<feature type="region of interest" description="Disordered" evidence="1">
    <location>
        <begin position="1"/>
        <end position="23"/>
    </location>
</feature>
<sequence length="23" mass="2611">MEEGDREAIPEIFEGSLKKLTMS</sequence>
<proteinExistence type="predicted"/>
<dbReference type="Proteomes" id="UP000634136">
    <property type="component" value="Unassembled WGS sequence"/>
</dbReference>
<accession>A0A834XCR0</accession>